<evidence type="ECO:0000256" key="3">
    <source>
        <dbReference type="ARBA" id="ARBA00022737"/>
    </source>
</evidence>
<dbReference type="InterPro" id="IPR036055">
    <property type="entry name" value="LDL_receptor-like_sf"/>
</dbReference>
<dbReference type="InterPro" id="IPR009071">
    <property type="entry name" value="HMG_box_dom"/>
</dbReference>
<reference evidence="15 16" key="1">
    <citation type="submission" date="2023-05" db="EMBL/GenBank/DDBJ databases">
        <title>B98-5 Cell Line De Novo Hybrid Assembly: An Optical Mapping Approach.</title>
        <authorList>
            <person name="Kananen K."/>
            <person name="Auerbach J.A."/>
            <person name="Kautto E."/>
            <person name="Blachly J.S."/>
        </authorList>
    </citation>
    <scope>NUCLEOTIDE SEQUENCE [LARGE SCALE GENOMIC DNA]</scope>
    <source>
        <strain evidence="15">B95-8</strain>
        <tissue evidence="15">Cell line</tissue>
    </source>
</reference>
<keyword evidence="16" id="KW-1185">Reference proteome</keyword>
<dbReference type="EMBL" id="JASSZA010000006">
    <property type="protein sequence ID" value="KAK2108985.1"/>
    <property type="molecule type" value="Genomic_DNA"/>
</dbReference>
<dbReference type="InterPro" id="IPR023415">
    <property type="entry name" value="LDLR_class-A_CS"/>
</dbReference>
<comment type="caution">
    <text evidence="10">Lacks conserved residue(s) required for the propagation of feature annotation.</text>
</comment>
<comment type="caution">
    <text evidence="15">The sequence shown here is derived from an EMBL/GenBank/DDBJ whole genome shotgun (WGS) entry which is preliminary data.</text>
</comment>
<dbReference type="SMART" id="SM00181">
    <property type="entry name" value="EGF"/>
    <property type="match status" value="2"/>
</dbReference>
<dbReference type="PRINTS" id="PR00261">
    <property type="entry name" value="LDLRECEPTOR"/>
</dbReference>
<evidence type="ECO:0000256" key="1">
    <source>
        <dbReference type="ARBA" id="ARBA00004167"/>
    </source>
</evidence>
<dbReference type="Gene3D" id="4.10.1220.10">
    <property type="entry name" value="EGF-type module"/>
    <property type="match status" value="1"/>
</dbReference>
<keyword evidence="3" id="KW-0677">Repeat</keyword>
<dbReference type="InterPro" id="IPR036910">
    <property type="entry name" value="HMG_box_dom_sf"/>
</dbReference>
<dbReference type="SMART" id="SM00192">
    <property type="entry name" value="LDLa"/>
    <property type="match status" value="2"/>
</dbReference>
<dbReference type="InterPro" id="IPR002172">
    <property type="entry name" value="LDrepeatLR_classA_rpt"/>
</dbReference>
<evidence type="ECO:0000256" key="10">
    <source>
        <dbReference type="PROSITE-ProRule" id="PRU00196"/>
    </source>
</evidence>
<dbReference type="Proteomes" id="UP001266305">
    <property type="component" value="Unassembled WGS sequence"/>
</dbReference>
<feature type="domain" description="HMG box" evidence="13">
    <location>
        <begin position="11"/>
        <end position="99"/>
    </location>
</feature>
<sequence>MAKDDSKKPQGKRFAYAFFVQTCREEHKKKNAEVPVNFAEFSKKCSERIPSHDQILASLLETWQKSWEMWNNLNDNEKQPYITKAAKLKKYKKDVADYKSKGKSDGAKGPAKVAQKKVEEEDEEDEEEEEEEDEEEEEEKKLFICLHKLAFLEAVSSAPCQVLDEYKLWSWSQPDLCNALIFGSHYNSLTWTLLYDYMLEMKKICIIQLFDIDVSNREGRVSTGTKGRCINKAWVCDGDIDCEDQSDEDDCDSFLCGPPKYPCANDTSVCLQPEKLCNGKKDCADGSDEGDLCDSIRKRHFDHHGMCIICGRPLQMILHSCQKAQHNLSSYNRNIERTLHLWDECSLNNGGCSNHCSVVPGRGIVCSCPEGLQLNKDNKTCEIVDYCSNHLKCSQVCEQHKHTVKCSCYEGWKLDVDGESCTSVDEKTIDEILTTDTLVIIIGELASDDKMIECLRVVTYHMK</sequence>
<feature type="region of interest" description="Disordered" evidence="12">
    <location>
        <begin position="99"/>
        <end position="137"/>
    </location>
</feature>
<evidence type="ECO:0000256" key="7">
    <source>
        <dbReference type="ARBA" id="ARBA00023170"/>
    </source>
</evidence>
<keyword evidence="11" id="KW-0238">DNA-binding</keyword>
<dbReference type="SUPFAM" id="SSF47095">
    <property type="entry name" value="HMG-box"/>
    <property type="match status" value="1"/>
</dbReference>
<feature type="DNA-binding region" description="HMG box" evidence="11">
    <location>
        <begin position="11"/>
        <end position="99"/>
    </location>
</feature>
<evidence type="ECO:0000256" key="4">
    <source>
        <dbReference type="ARBA" id="ARBA00022989"/>
    </source>
</evidence>
<dbReference type="Gene3D" id="1.10.30.10">
    <property type="entry name" value="High mobility group box domain"/>
    <property type="match status" value="1"/>
</dbReference>
<keyword evidence="4" id="KW-1133">Transmembrane helix</keyword>
<gene>
    <name evidence="15" type="ORF">P7K49_014150</name>
</gene>
<dbReference type="PANTHER" id="PTHR22722:SF5">
    <property type="entry name" value="LOW-DENSITY LIPOPROTEIN RECEPTOR-RELATED PROTEIN 1B"/>
    <property type="match status" value="1"/>
</dbReference>
<dbReference type="SUPFAM" id="SSF57424">
    <property type="entry name" value="LDL receptor-like module"/>
    <property type="match status" value="2"/>
</dbReference>
<dbReference type="InterPro" id="IPR001190">
    <property type="entry name" value="SRCR"/>
</dbReference>
<keyword evidence="8" id="KW-0325">Glycoprotein</keyword>
<dbReference type="InterPro" id="IPR000742">
    <property type="entry name" value="EGF"/>
</dbReference>
<dbReference type="PROSITE" id="PS50068">
    <property type="entry name" value="LDLRA_2"/>
    <property type="match status" value="2"/>
</dbReference>
<dbReference type="PROSITE" id="PS50118">
    <property type="entry name" value="HMG_BOX_2"/>
    <property type="match status" value="1"/>
</dbReference>
<comment type="subcellular location">
    <subcellularLocation>
        <location evidence="1">Membrane</location>
        <topology evidence="1">Single-pass membrane protein</topology>
    </subcellularLocation>
</comment>
<keyword evidence="5" id="KW-0472">Membrane</keyword>
<evidence type="ECO:0000256" key="9">
    <source>
        <dbReference type="PROSITE-ProRule" id="PRU00124"/>
    </source>
</evidence>
<evidence type="ECO:0000313" key="15">
    <source>
        <dbReference type="EMBL" id="KAK2108985.1"/>
    </source>
</evidence>
<feature type="compositionally biased region" description="Acidic residues" evidence="12">
    <location>
        <begin position="120"/>
        <end position="137"/>
    </location>
</feature>
<dbReference type="InterPro" id="IPR051221">
    <property type="entry name" value="LDLR-related"/>
</dbReference>
<evidence type="ECO:0000256" key="12">
    <source>
        <dbReference type="SAM" id="MobiDB-lite"/>
    </source>
</evidence>
<organism evidence="15 16">
    <name type="scientific">Saguinus oedipus</name>
    <name type="common">Cotton-top tamarin</name>
    <name type="synonym">Oedipomidas oedipus</name>
    <dbReference type="NCBI Taxonomy" id="9490"/>
    <lineage>
        <taxon>Eukaryota</taxon>
        <taxon>Metazoa</taxon>
        <taxon>Chordata</taxon>
        <taxon>Craniata</taxon>
        <taxon>Vertebrata</taxon>
        <taxon>Euteleostomi</taxon>
        <taxon>Mammalia</taxon>
        <taxon>Eutheria</taxon>
        <taxon>Euarchontoglires</taxon>
        <taxon>Primates</taxon>
        <taxon>Haplorrhini</taxon>
        <taxon>Platyrrhini</taxon>
        <taxon>Cebidae</taxon>
        <taxon>Callitrichinae</taxon>
        <taxon>Saguinus</taxon>
    </lineage>
</organism>
<dbReference type="Gene3D" id="2.10.25.10">
    <property type="entry name" value="Laminin"/>
    <property type="match status" value="2"/>
</dbReference>
<dbReference type="Pfam" id="PF00057">
    <property type="entry name" value="Ldl_recept_a"/>
    <property type="match status" value="2"/>
</dbReference>
<dbReference type="PROSITE" id="PS50287">
    <property type="entry name" value="SRCR_2"/>
    <property type="match status" value="1"/>
</dbReference>
<dbReference type="CDD" id="cd21978">
    <property type="entry name" value="HMG-box_HMGB_rpt1"/>
    <property type="match status" value="1"/>
</dbReference>
<evidence type="ECO:0000256" key="8">
    <source>
        <dbReference type="ARBA" id="ARBA00023180"/>
    </source>
</evidence>
<evidence type="ECO:0000256" key="6">
    <source>
        <dbReference type="ARBA" id="ARBA00023157"/>
    </source>
</evidence>
<evidence type="ECO:0000256" key="11">
    <source>
        <dbReference type="PROSITE-ProRule" id="PRU00267"/>
    </source>
</evidence>
<evidence type="ECO:0000259" key="13">
    <source>
        <dbReference type="PROSITE" id="PS50118"/>
    </source>
</evidence>
<keyword evidence="11" id="KW-0539">Nucleus</keyword>
<dbReference type="SUPFAM" id="SSF57196">
    <property type="entry name" value="EGF/Laminin"/>
    <property type="match status" value="2"/>
</dbReference>
<dbReference type="PANTHER" id="PTHR22722">
    <property type="entry name" value="LOW-DENSITY LIPOPROTEIN RECEPTOR-RELATED PROTEIN 2-RELATED"/>
    <property type="match status" value="1"/>
</dbReference>
<keyword evidence="6 9" id="KW-1015">Disulfide bond</keyword>
<evidence type="ECO:0000256" key="5">
    <source>
        <dbReference type="ARBA" id="ARBA00023136"/>
    </source>
</evidence>
<feature type="domain" description="SRCR" evidence="14">
    <location>
        <begin position="207"/>
        <end position="311"/>
    </location>
</feature>
<dbReference type="Gene3D" id="4.10.400.10">
    <property type="entry name" value="Low-density Lipoprotein Receptor"/>
    <property type="match status" value="1"/>
</dbReference>
<dbReference type="PROSITE" id="PS01209">
    <property type="entry name" value="LDLRA_1"/>
    <property type="match status" value="1"/>
</dbReference>
<name>A0ABQ9VIK5_SAGOE</name>
<evidence type="ECO:0000256" key="2">
    <source>
        <dbReference type="ARBA" id="ARBA00022692"/>
    </source>
</evidence>
<proteinExistence type="predicted"/>
<dbReference type="SMART" id="SM00398">
    <property type="entry name" value="HMG"/>
    <property type="match status" value="1"/>
</dbReference>
<protein>
    <submittedName>
        <fullName evidence="15">Uncharacterized protein</fullName>
    </submittedName>
</protein>
<keyword evidence="7" id="KW-0675">Receptor</keyword>
<accession>A0ABQ9VIK5</accession>
<dbReference type="CDD" id="cd00112">
    <property type="entry name" value="LDLa"/>
    <property type="match status" value="2"/>
</dbReference>
<feature type="disulfide bond" evidence="9">
    <location>
        <begin position="236"/>
        <end position="251"/>
    </location>
</feature>
<dbReference type="Pfam" id="PF09011">
    <property type="entry name" value="HMG_box_2"/>
    <property type="match status" value="1"/>
</dbReference>
<evidence type="ECO:0000259" key="14">
    <source>
        <dbReference type="PROSITE" id="PS50287"/>
    </source>
</evidence>
<evidence type="ECO:0000313" key="16">
    <source>
        <dbReference type="Proteomes" id="UP001266305"/>
    </source>
</evidence>
<keyword evidence="2" id="KW-0812">Transmembrane</keyword>
<dbReference type="Pfam" id="PF14670">
    <property type="entry name" value="FXa_inhibition"/>
    <property type="match status" value="1"/>
</dbReference>